<proteinExistence type="predicted"/>
<sequence>MSGSCNLFCAGLARRCEDVRCLDPFRFWLSVIPWGALLS</sequence>
<feature type="non-terminal residue" evidence="1">
    <location>
        <position position="39"/>
    </location>
</feature>
<organism evidence="1 2">
    <name type="scientific">Trifolium medium</name>
    <dbReference type="NCBI Taxonomy" id="97028"/>
    <lineage>
        <taxon>Eukaryota</taxon>
        <taxon>Viridiplantae</taxon>
        <taxon>Streptophyta</taxon>
        <taxon>Embryophyta</taxon>
        <taxon>Tracheophyta</taxon>
        <taxon>Spermatophyta</taxon>
        <taxon>Magnoliopsida</taxon>
        <taxon>eudicotyledons</taxon>
        <taxon>Gunneridae</taxon>
        <taxon>Pentapetalae</taxon>
        <taxon>rosids</taxon>
        <taxon>fabids</taxon>
        <taxon>Fabales</taxon>
        <taxon>Fabaceae</taxon>
        <taxon>Papilionoideae</taxon>
        <taxon>50 kb inversion clade</taxon>
        <taxon>NPAAA clade</taxon>
        <taxon>Hologalegina</taxon>
        <taxon>IRL clade</taxon>
        <taxon>Trifolieae</taxon>
        <taxon>Trifolium</taxon>
    </lineage>
</organism>
<comment type="caution">
    <text evidence="1">The sequence shown here is derived from an EMBL/GenBank/DDBJ whole genome shotgun (WGS) entry which is preliminary data.</text>
</comment>
<dbReference type="AlphaFoldDB" id="A0A392TE37"/>
<reference evidence="1 2" key="1">
    <citation type="journal article" date="2018" name="Front. Plant Sci.">
        <title>Red Clover (Trifolium pratense) and Zigzag Clover (T. medium) - A Picture of Genomic Similarities and Differences.</title>
        <authorList>
            <person name="Dluhosova J."/>
            <person name="Istvanek J."/>
            <person name="Nedelnik J."/>
            <person name="Repkova J."/>
        </authorList>
    </citation>
    <scope>NUCLEOTIDE SEQUENCE [LARGE SCALE GENOMIC DNA]</scope>
    <source>
        <strain evidence="2">cv. 10/8</strain>
        <tissue evidence="1">Leaf</tissue>
    </source>
</reference>
<name>A0A392TE37_9FABA</name>
<evidence type="ECO:0000313" key="1">
    <source>
        <dbReference type="EMBL" id="MCI58844.1"/>
    </source>
</evidence>
<evidence type="ECO:0000313" key="2">
    <source>
        <dbReference type="Proteomes" id="UP000265520"/>
    </source>
</evidence>
<dbReference type="EMBL" id="LXQA010552644">
    <property type="protein sequence ID" value="MCI58844.1"/>
    <property type="molecule type" value="Genomic_DNA"/>
</dbReference>
<protein>
    <submittedName>
        <fullName evidence="1">Uncharacterized protein</fullName>
    </submittedName>
</protein>
<keyword evidence="2" id="KW-1185">Reference proteome</keyword>
<accession>A0A392TE37</accession>
<dbReference type="Proteomes" id="UP000265520">
    <property type="component" value="Unassembled WGS sequence"/>
</dbReference>